<dbReference type="Pfam" id="PF00270">
    <property type="entry name" value="DEAD"/>
    <property type="match status" value="1"/>
</dbReference>
<accession>A0A562IGN0</accession>
<dbReference type="SMART" id="SM00487">
    <property type="entry name" value="DEXDc"/>
    <property type="match status" value="1"/>
</dbReference>
<dbReference type="InterPro" id="IPR050699">
    <property type="entry name" value="RNA-DNA_Helicase"/>
</dbReference>
<dbReference type="SUPFAM" id="SSF52540">
    <property type="entry name" value="P-loop containing nucleoside triphosphate hydrolases"/>
    <property type="match status" value="1"/>
</dbReference>
<dbReference type="CDD" id="cd18795">
    <property type="entry name" value="SF2_C_Ski2"/>
    <property type="match status" value="1"/>
</dbReference>
<feature type="region of interest" description="Disordered" evidence="5">
    <location>
        <begin position="439"/>
        <end position="585"/>
    </location>
</feature>
<proteinExistence type="predicted"/>
<dbReference type="EMBL" id="VLKE01000001">
    <property type="protein sequence ID" value="TWH70179.1"/>
    <property type="molecule type" value="Genomic_DNA"/>
</dbReference>
<dbReference type="GO" id="GO:0055087">
    <property type="term" value="C:Ski complex"/>
    <property type="evidence" value="ECO:0007669"/>
    <property type="project" value="TreeGrafter"/>
</dbReference>
<dbReference type="GO" id="GO:0016787">
    <property type="term" value="F:hydrolase activity"/>
    <property type="evidence" value="ECO:0007669"/>
    <property type="project" value="UniProtKB-KW"/>
</dbReference>
<dbReference type="InterPro" id="IPR027417">
    <property type="entry name" value="P-loop_NTPase"/>
</dbReference>
<organism evidence="7 8">
    <name type="scientific">Micromonospora olivasterospora</name>
    <dbReference type="NCBI Taxonomy" id="1880"/>
    <lineage>
        <taxon>Bacteria</taxon>
        <taxon>Bacillati</taxon>
        <taxon>Actinomycetota</taxon>
        <taxon>Actinomycetes</taxon>
        <taxon>Micromonosporales</taxon>
        <taxon>Micromonosporaceae</taxon>
        <taxon>Micromonospora</taxon>
    </lineage>
</organism>
<keyword evidence="8" id="KW-1185">Reference proteome</keyword>
<sequence length="585" mass="63828">MSSPAERYAAARRRAAQAAQFPALDEFALDLGFDLDDFQREACQALERGSGVLVCAPTGAGKTVVGEFAVHLALRGAPGRPAGDGGAATARRKCFYTTPIKALSNQKYHDLVDRHGADQVGLLTGDNAINGDAPVVVMTTEVLRNMLYAGSATLEGLAYVVMDEVHYLADRFRGGVWEEVIIHLPASVTLVSLSATVSNAEEFADWLVTVRGETAVVVSEHRPVPLWQHMLVGRRMFDLFHDADAARKHDVHPELLRYTRDTMRRLELGEGRSAFPGGGRRGPRWRGPLRPDIVDRLDREGLLPAILFIFSRAGCDAAVQQCLAAGLRLTSPEERAEIRRVVESRITAIPGEDLSVLGYWEWLDGLERGLAAHHAGMLPAFKEVVEELFVRGLVKAVFATETLALGINMPARCVVLERLVKFNGEAHVDLTPGEYTQLTGRAGRRGIDVEGTPSSCGRPRRTPGTWPGWPPPAPTRCAPASGRRTTWPSTSSAASGPSRPVPCWSPRSPSSRRTGRWSAWPGRCNATPRPSMRTARRRPATTATSTSTSRCGWPSPTGSGRWPGRASTSARRRRWRRWSGCVSAT</sequence>
<dbReference type="InterPro" id="IPR011545">
    <property type="entry name" value="DEAD/DEAH_box_helicase_dom"/>
</dbReference>
<dbReference type="InterPro" id="IPR014001">
    <property type="entry name" value="Helicase_ATP-bd"/>
</dbReference>
<comment type="caution">
    <text evidence="7">The sequence shown here is derived from an EMBL/GenBank/DDBJ whole genome shotgun (WGS) entry which is preliminary data.</text>
</comment>
<keyword evidence="1" id="KW-0547">Nucleotide-binding</keyword>
<gene>
    <name evidence="7" type="ORF">JD77_05200</name>
</gene>
<dbReference type="PROSITE" id="PS51192">
    <property type="entry name" value="HELICASE_ATP_BIND_1"/>
    <property type="match status" value="1"/>
</dbReference>
<dbReference type="Proteomes" id="UP000319825">
    <property type="component" value="Unassembled WGS sequence"/>
</dbReference>
<evidence type="ECO:0000256" key="5">
    <source>
        <dbReference type="SAM" id="MobiDB-lite"/>
    </source>
</evidence>
<dbReference type="PANTHER" id="PTHR12131:SF1">
    <property type="entry name" value="ATP-DEPENDENT RNA HELICASE SUPV3L1, MITOCHONDRIAL-RELATED"/>
    <property type="match status" value="1"/>
</dbReference>
<dbReference type="AlphaFoldDB" id="A0A562IGN0"/>
<dbReference type="InterPro" id="IPR001650">
    <property type="entry name" value="Helicase_C-like"/>
</dbReference>
<dbReference type="GO" id="GO:0070478">
    <property type="term" value="P:nuclear-transcribed mRNA catabolic process, 3'-5' exonucleolytic nonsense-mediated decay"/>
    <property type="evidence" value="ECO:0007669"/>
    <property type="project" value="TreeGrafter"/>
</dbReference>
<dbReference type="GO" id="GO:0003676">
    <property type="term" value="F:nucleic acid binding"/>
    <property type="evidence" value="ECO:0007669"/>
    <property type="project" value="InterPro"/>
</dbReference>
<evidence type="ECO:0000256" key="2">
    <source>
        <dbReference type="ARBA" id="ARBA00022801"/>
    </source>
</evidence>
<name>A0A562IGN0_MICOL</name>
<dbReference type="Pfam" id="PF00271">
    <property type="entry name" value="Helicase_C"/>
    <property type="match status" value="1"/>
</dbReference>
<evidence type="ECO:0000259" key="6">
    <source>
        <dbReference type="PROSITE" id="PS51192"/>
    </source>
</evidence>
<dbReference type="GO" id="GO:0005524">
    <property type="term" value="F:ATP binding"/>
    <property type="evidence" value="ECO:0007669"/>
    <property type="project" value="UniProtKB-KW"/>
</dbReference>
<feature type="compositionally biased region" description="Polar residues" evidence="5">
    <location>
        <begin position="483"/>
        <end position="495"/>
    </location>
</feature>
<protein>
    <submittedName>
        <fullName evidence="7">ATP-dependent RNA helicase HelY</fullName>
    </submittedName>
</protein>
<keyword evidence="3 7" id="KW-0347">Helicase</keyword>
<keyword evidence="4" id="KW-0067">ATP-binding</keyword>
<feature type="compositionally biased region" description="Low complexity" evidence="5">
    <location>
        <begin position="540"/>
        <end position="550"/>
    </location>
</feature>
<evidence type="ECO:0000313" key="7">
    <source>
        <dbReference type="EMBL" id="TWH70179.1"/>
    </source>
</evidence>
<feature type="compositionally biased region" description="Low complexity" evidence="5">
    <location>
        <begin position="497"/>
        <end position="512"/>
    </location>
</feature>
<evidence type="ECO:0000313" key="8">
    <source>
        <dbReference type="Proteomes" id="UP000319825"/>
    </source>
</evidence>
<dbReference type="Gene3D" id="3.40.50.300">
    <property type="entry name" value="P-loop containing nucleotide triphosphate hydrolases"/>
    <property type="match status" value="2"/>
</dbReference>
<feature type="domain" description="Helicase ATP-binding" evidence="6">
    <location>
        <begin position="43"/>
        <end position="215"/>
    </location>
</feature>
<evidence type="ECO:0000256" key="4">
    <source>
        <dbReference type="ARBA" id="ARBA00022840"/>
    </source>
</evidence>
<dbReference type="GO" id="GO:0004386">
    <property type="term" value="F:helicase activity"/>
    <property type="evidence" value="ECO:0007669"/>
    <property type="project" value="UniProtKB-KW"/>
</dbReference>
<keyword evidence="2" id="KW-0378">Hydrolase</keyword>
<evidence type="ECO:0000256" key="3">
    <source>
        <dbReference type="ARBA" id="ARBA00022806"/>
    </source>
</evidence>
<dbReference type="PANTHER" id="PTHR12131">
    <property type="entry name" value="ATP-DEPENDENT RNA AND DNA HELICASE"/>
    <property type="match status" value="1"/>
</dbReference>
<dbReference type="SMART" id="SM00490">
    <property type="entry name" value="HELICc"/>
    <property type="match status" value="1"/>
</dbReference>
<reference evidence="7 8" key="1">
    <citation type="submission" date="2019-07" db="EMBL/GenBank/DDBJ databases">
        <title>R&amp;d 2014.</title>
        <authorList>
            <person name="Klenk H.-P."/>
        </authorList>
    </citation>
    <scope>NUCLEOTIDE SEQUENCE [LARGE SCALE GENOMIC DNA]</scope>
    <source>
        <strain evidence="7 8">DSM 43868</strain>
    </source>
</reference>
<evidence type="ECO:0000256" key="1">
    <source>
        <dbReference type="ARBA" id="ARBA00022741"/>
    </source>
</evidence>